<feature type="compositionally biased region" description="Basic and acidic residues" evidence="1">
    <location>
        <begin position="57"/>
        <end position="68"/>
    </location>
</feature>
<reference evidence="3 4" key="1">
    <citation type="submission" date="2019-01" db="EMBL/GenBank/DDBJ databases">
        <title>Sequencing of cultivated peanut Arachis hypogaea provides insights into genome evolution and oil improvement.</title>
        <authorList>
            <person name="Chen X."/>
        </authorList>
    </citation>
    <scope>NUCLEOTIDE SEQUENCE [LARGE SCALE GENOMIC DNA]</scope>
    <source>
        <strain evidence="4">cv. Fuhuasheng</strain>
        <tissue evidence="3">Leaves</tissue>
    </source>
</reference>
<dbReference type="Proteomes" id="UP000289738">
    <property type="component" value="Unassembled WGS sequence"/>
</dbReference>
<feature type="domain" description="DUF4283" evidence="2">
    <location>
        <begin position="81"/>
        <end position="141"/>
    </location>
</feature>
<gene>
    <name evidence="3" type="ORF">Ahy_Scaffold1g107110</name>
</gene>
<dbReference type="PANTHER" id="PTHR31286">
    <property type="entry name" value="GLYCINE-RICH CELL WALL STRUCTURAL PROTEIN 1.8-LIKE"/>
    <property type="match status" value="1"/>
</dbReference>
<dbReference type="Pfam" id="PF14111">
    <property type="entry name" value="DUF4283"/>
    <property type="match status" value="1"/>
</dbReference>
<evidence type="ECO:0000256" key="1">
    <source>
        <dbReference type="SAM" id="MobiDB-lite"/>
    </source>
</evidence>
<dbReference type="PANTHER" id="PTHR31286:SF178">
    <property type="entry name" value="DUF4283 DOMAIN-CONTAINING PROTEIN"/>
    <property type="match status" value="1"/>
</dbReference>
<organism evidence="3 4">
    <name type="scientific">Arachis hypogaea</name>
    <name type="common">Peanut</name>
    <dbReference type="NCBI Taxonomy" id="3818"/>
    <lineage>
        <taxon>Eukaryota</taxon>
        <taxon>Viridiplantae</taxon>
        <taxon>Streptophyta</taxon>
        <taxon>Embryophyta</taxon>
        <taxon>Tracheophyta</taxon>
        <taxon>Spermatophyta</taxon>
        <taxon>Magnoliopsida</taxon>
        <taxon>eudicotyledons</taxon>
        <taxon>Gunneridae</taxon>
        <taxon>Pentapetalae</taxon>
        <taxon>rosids</taxon>
        <taxon>fabids</taxon>
        <taxon>Fabales</taxon>
        <taxon>Fabaceae</taxon>
        <taxon>Papilionoideae</taxon>
        <taxon>50 kb inversion clade</taxon>
        <taxon>dalbergioids sensu lato</taxon>
        <taxon>Dalbergieae</taxon>
        <taxon>Pterocarpus clade</taxon>
        <taxon>Arachis</taxon>
    </lineage>
</organism>
<feature type="region of interest" description="Disordered" evidence="1">
    <location>
        <begin position="43"/>
        <end position="68"/>
    </location>
</feature>
<protein>
    <recommendedName>
        <fullName evidence="2">DUF4283 domain-containing protein</fullName>
    </recommendedName>
</protein>
<comment type="caution">
    <text evidence="3">The sequence shown here is derived from an EMBL/GenBank/DDBJ whole genome shotgun (WGS) entry which is preliminary data.</text>
</comment>
<keyword evidence="4" id="KW-1185">Reference proteome</keyword>
<evidence type="ECO:0000313" key="4">
    <source>
        <dbReference type="Proteomes" id="UP000289738"/>
    </source>
</evidence>
<accession>A0A444WUP4</accession>
<evidence type="ECO:0000259" key="2">
    <source>
        <dbReference type="Pfam" id="PF14111"/>
    </source>
</evidence>
<dbReference type="InterPro" id="IPR040256">
    <property type="entry name" value="At4g02000-like"/>
</dbReference>
<dbReference type="AlphaFoldDB" id="A0A444WUP4"/>
<name>A0A444WUP4_ARAHY</name>
<dbReference type="InterPro" id="IPR025558">
    <property type="entry name" value="DUF4283"/>
</dbReference>
<evidence type="ECO:0000313" key="3">
    <source>
        <dbReference type="EMBL" id="RYQ81105.1"/>
    </source>
</evidence>
<sequence length="283" mass="33176">MAAMAAEDQLQRQWTVAPPVQVRNIIRIEVGFTNLQNNQCNQTQDNRVSVSTNLQRDQSDEGLPGRDKSYQTKEIPFISSKNAIMGIWENPEGVSISEVRRNKVLISFKDVWRGLQTLKGGPWSIKGHLLNLQLWSQHESISEVSHQYMEFWVQIHRLPLENMNSETSRIIGDMMGIVIDVEDPMRNHVLIRTFLRVRVAVDILKPLATGFYMARENLPSIWVHFKYECLQDCYCMNYGVIRHSKKECNKEMIIKQGWEKNENKRNKWEKLQEKFKICKKELE</sequence>
<proteinExistence type="predicted"/>
<feature type="compositionally biased region" description="Polar residues" evidence="1">
    <location>
        <begin position="47"/>
        <end position="56"/>
    </location>
</feature>
<dbReference type="EMBL" id="SDMP01000021">
    <property type="protein sequence ID" value="RYQ81105.1"/>
    <property type="molecule type" value="Genomic_DNA"/>
</dbReference>